<keyword evidence="4" id="KW-0804">Transcription</keyword>
<dbReference type="SUPFAM" id="SSF53850">
    <property type="entry name" value="Periplasmic binding protein-like II"/>
    <property type="match status" value="1"/>
</dbReference>
<dbReference type="GO" id="GO:0003700">
    <property type="term" value="F:DNA-binding transcription factor activity"/>
    <property type="evidence" value="ECO:0007669"/>
    <property type="project" value="InterPro"/>
</dbReference>
<organism evidence="6 7">
    <name type="scientific">Umezawaea endophytica</name>
    <dbReference type="NCBI Taxonomy" id="1654476"/>
    <lineage>
        <taxon>Bacteria</taxon>
        <taxon>Bacillati</taxon>
        <taxon>Actinomycetota</taxon>
        <taxon>Actinomycetes</taxon>
        <taxon>Pseudonocardiales</taxon>
        <taxon>Pseudonocardiaceae</taxon>
        <taxon>Umezawaea</taxon>
    </lineage>
</organism>
<dbReference type="Proteomes" id="UP001141259">
    <property type="component" value="Unassembled WGS sequence"/>
</dbReference>
<dbReference type="InterPro" id="IPR005119">
    <property type="entry name" value="LysR_subst-bd"/>
</dbReference>
<reference evidence="6" key="1">
    <citation type="submission" date="2022-08" db="EMBL/GenBank/DDBJ databases">
        <authorList>
            <person name="Tistechok S."/>
            <person name="Samborskyy M."/>
            <person name="Roman I."/>
        </authorList>
    </citation>
    <scope>NUCLEOTIDE SEQUENCE</scope>
    <source>
        <strain evidence="6">DSM 103496</strain>
    </source>
</reference>
<dbReference type="PROSITE" id="PS50931">
    <property type="entry name" value="HTH_LYSR"/>
    <property type="match status" value="1"/>
</dbReference>
<feature type="domain" description="HTH lysR-type" evidence="5">
    <location>
        <begin position="3"/>
        <end position="60"/>
    </location>
</feature>
<dbReference type="InterPro" id="IPR036388">
    <property type="entry name" value="WH-like_DNA-bd_sf"/>
</dbReference>
<dbReference type="Gene3D" id="3.40.190.10">
    <property type="entry name" value="Periplasmic binding protein-like II"/>
    <property type="match status" value="2"/>
</dbReference>
<name>A0A9X2VJ66_9PSEU</name>
<keyword evidence="7" id="KW-1185">Reference proteome</keyword>
<dbReference type="SUPFAM" id="SSF46785">
    <property type="entry name" value="Winged helix' DNA-binding domain"/>
    <property type="match status" value="1"/>
</dbReference>
<evidence type="ECO:0000313" key="7">
    <source>
        <dbReference type="Proteomes" id="UP001141259"/>
    </source>
</evidence>
<dbReference type="PANTHER" id="PTHR30118:SF15">
    <property type="entry name" value="TRANSCRIPTIONAL REGULATORY PROTEIN"/>
    <property type="match status" value="1"/>
</dbReference>
<evidence type="ECO:0000256" key="4">
    <source>
        <dbReference type="ARBA" id="ARBA00023163"/>
    </source>
</evidence>
<dbReference type="RefSeq" id="WP_259623101.1">
    <property type="nucleotide sequence ID" value="NZ_JANYMP010000004.1"/>
</dbReference>
<dbReference type="Pfam" id="PF03466">
    <property type="entry name" value="LysR_substrate"/>
    <property type="match status" value="1"/>
</dbReference>
<dbReference type="Pfam" id="PF00126">
    <property type="entry name" value="HTH_1"/>
    <property type="match status" value="1"/>
</dbReference>
<dbReference type="InterPro" id="IPR050389">
    <property type="entry name" value="LysR-type_TF"/>
</dbReference>
<comment type="similarity">
    <text evidence="1">Belongs to the LysR transcriptional regulatory family.</text>
</comment>
<dbReference type="Gene3D" id="1.10.10.10">
    <property type="entry name" value="Winged helix-like DNA-binding domain superfamily/Winged helix DNA-binding domain"/>
    <property type="match status" value="1"/>
</dbReference>
<accession>A0A9X2VJ66</accession>
<dbReference type="InterPro" id="IPR000847">
    <property type="entry name" value="LysR_HTH_N"/>
</dbReference>
<dbReference type="AlphaFoldDB" id="A0A9X2VJ66"/>
<gene>
    <name evidence="6" type="ORF">NZH93_12135</name>
</gene>
<evidence type="ECO:0000313" key="6">
    <source>
        <dbReference type="EMBL" id="MCS7477606.1"/>
    </source>
</evidence>
<dbReference type="PANTHER" id="PTHR30118">
    <property type="entry name" value="HTH-TYPE TRANSCRIPTIONAL REGULATOR LEUO-RELATED"/>
    <property type="match status" value="1"/>
</dbReference>
<proteinExistence type="inferred from homology"/>
<sequence length="306" mass="33137">MQLDLNLLTALDALLEEGSVTGAADRLHLSAPAMSRTLGRIRRATGDQILVRTGRTMTPTPHATAIREQVHALVHQVHGVLSPERAVDLATLDRVFTLRWHDSITTAVGAELLGTVRAQAPGVRLRFLVETTADTDDLRRGHVDLETSSHEPELPEISRELVGHDRLVVLVRADHPLAAQPLTPEAYAAAEHITVSRRGRLRDPMDDVLEDLGLRREVVAAAPTTLAAMQLVRRGDFLIVVAERASSSLVGDLGLTALPMPVEMPAVPLYLAWHQRYDGDHAHVWLRGQALAALRALQAGGASSGA</sequence>
<evidence type="ECO:0000256" key="1">
    <source>
        <dbReference type="ARBA" id="ARBA00009437"/>
    </source>
</evidence>
<comment type="caution">
    <text evidence="6">The sequence shown here is derived from an EMBL/GenBank/DDBJ whole genome shotgun (WGS) entry which is preliminary data.</text>
</comment>
<dbReference type="InterPro" id="IPR036390">
    <property type="entry name" value="WH_DNA-bd_sf"/>
</dbReference>
<dbReference type="GO" id="GO:0003677">
    <property type="term" value="F:DNA binding"/>
    <property type="evidence" value="ECO:0007669"/>
    <property type="project" value="UniProtKB-KW"/>
</dbReference>
<keyword evidence="3" id="KW-0238">DNA-binding</keyword>
<dbReference type="EMBL" id="JANYMP010000004">
    <property type="protein sequence ID" value="MCS7477606.1"/>
    <property type="molecule type" value="Genomic_DNA"/>
</dbReference>
<dbReference type="CDD" id="cd08460">
    <property type="entry name" value="PBP2_DntR_like_1"/>
    <property type="match status" value="1"/>
</dbReference>
<evidence type="ECO:0000256" key="3">
    <source>
        <dbReference type="ARBA" id="ARBA00023125"/>
    </source>
</evidence>
<evidence type="ECO:0000256" key="2">
    <source>
        <dbReference type="ARBA" id="ARBA00023015"/>
    </source>
</evidence>
<protein>
    <submittedName>
        <fullName evidence="6">LysR family transcriptional regulator</fullName>
    </submittedName>
</protein>
<keyword evidence="2" id="KW-0805">Transcription regulation</keyword>
<evidence type="ECO:0000259" key="5">
    <source>
        <dbReference type="PROSITE" id="PS50931"/>
    </source>
</evidence>